<organism evidence="4 5">
    <name type="scientific">Candidatus Roizmanbacteria bacterium CG11_big_fil_rev_8_21_14_0_20_36_8</name>
    <dbReference type="NCBI Taxonomy" id="1974856"/>
    <lineage>
        <taxon>Bacteria</taxon>
        <taxon>Candidatus Roizmaniibacteriota</taxon>
    </lineage>
</organism>
<reference evidence="4 5" key="1">
    <citation type="submission" date="2017-09" db="EMBL/GenBank/DDBJ databases">
        <title>Depth-based differentiation of microbial function through sediment-hosted aquifers and enrichment of novel symbionts in the deep terrestrial subsurface.</title>
        <authorList>
            <person name="Probst A.J."/>
            <person name="Ladd B."/>
            <person name="Jarett J.K."/>
            <person name="Geller-Mcgrath D.E."/>
            <person name="Sieber C.M."/>
            <person name="Emerson J.B."/>
            <person name="Anantharaman K."/>
            <person name="Thomas B.C."/>
            <person name="Malmstrom R."/>
            <person name="Stieglmeier M."/>
            <person name="Klingl A."/>
            <person name="Woyke T."/>
            <person name="Ryan C.M."/>
            <person name="Banfield J.F."/>
        </authorList>
    </citation>
    <scope>NUCLEOTIDE SEQUENCE [LARGE SCALE GENOMIC DNA]</scope>
    <source>
        <strain evidence="4">CG11_big_fil_rev_8_21_14_0_20_36_8</strain>
    </source>
</reference>
<dbReference type="AlphaFoldDB" id="A0A2M6IT94"/>
<dbReference type="GO" id="GO:0016757">
    <property type="term" value="F:glycosyltransferase activity"/>
    <property type="evidence" value="ECO:0007669"/>
    <property type="project" value="InterPro"/>
</dbReference>
<evidence type="ECO:0000313" key="4">
    <source>
        <dbReference type="EMBL" id="PIQ73080.1"/>
    </source>
</evidence>
<accession>A0A2M6IT94</accession>
<dbReference type="PANTHER" id="PTHR46401:SF2">
    <property type="entry name" value="GLYCOSYLTRANSFERASE WBBK-RELATED"/>
    <property type="match status" value="1"/>
</dbReference>
<dbReference type="Pfam" id="PF13439">
    <property type="entry name" value="Glyco_transf_4"/>
    <property type="match status" value="1"/>
</dbReference>
<evidence type="ECO:0008006" key="6">
    <source>
        <dbReference type="Google" id="ProtNLM"/>
    </source>
</evidence>
<dbReference type="Gene3D" id="3.40.50.2000">
    <property type="entry name" value="Glycogen Phosphorylase B"/>
    <property type="match status" value="2"/>
</dbReference>
<comment type="caution">
    <text evidence="4">The sequence shown here is derived from an EMBL/GenBank/DDBJ whole genome shotgun (WGS) entry which is preliminary data.</text>
</comment>
<evidence type="ECO:0000259" key="3">
    <source>
        <dbReference type="Pfam" id="PF13439"/>
    </source>
</evidence>
<dbReference type="InterPro" id="IPR001296">
    <property type="entry name" value="Glyco_trans_1"/>
</dbReference>
<feature type="domain" description="Glycosyltransferase subfamily 4-like N-terminal" evidence="3">
    <location>
        <begin position="42"/>
        <end position="194"/>
    </location>
</feature>
<gene>
    <name evidence="4" type="ORF">COV58_04415</name>
</gene>
<proteinExistence type="predicted"/>
<evidence type="ECO:0000256" key="1">
    <source>
        <dbReference type="ARBA" id="ARBA00022679"/>
    </source>
</evidence>
<feature type="domain" description="Glycosyl transferase family 1" evidence="2">
    <location>
        <begin position="205"/>
        <end position="370"/>
    </location>
</feature>
<dbReference type="PANTHER" id="PTHR46401">
    <property type="entry name" value="GLYCOSYLTRANSFERASE WBBK-RELATED"/>
    <property type="match status" value="1"/>
</dbReference>
<dbReference type="CDD" id="cd03809">
    <property type="entry name" value="GT4_MtfB-like"/>
    <property type="match status" value="1"/>
</dbReference>
<keyword evidence="1" id="KW-0808">Transferase</keyword>
<dbReference type="FunFam" id="3.40.50.2000:FF:000119">
    <property type="entry name" value="Glycosyl transferase group 1"/>
    <property type="match status" value="1"/>
</dbReference>
<dbReference type="Pfam" id="PF00534">
    <property type="entry name" value="Glycos_transf_1"/>
    <property type="match status" value="1"/>
</dbReference>
<dbReference type="SUPFAM" id="SSF53756">
    <property type="entry name" value="UDP-Glycosyltransferase/glycogen phosphorylase"/>
    <property type="match status" value="1"/>
</dbReference>
<name>A0A2M6IT94_9BACT</name>
<protein>
    <recommendedName>
        <fullName evidence="6">Glycosyl transferase family 1</fullName>
    </recommendedName>
</protein>
<evidence type="ECO:0000259" key="2">
    <source>
        <dbReference type="Pfam" id="PF00534"/>
    </source>
</evidence>
<dbReference type="InterPro" id="IPR028098">
    <property type="entry name" value="Glyco_trans_4-like_N"/>
</dbReference>
<dbReference type="Proteomes" id="UP000231056">
    <property type="component" value="Unassembled WGS sequence"/>
</dbReference>
<evidence type="ECO:0000313" key="5">
    <source>
        <dbReference type="Proteomes" id="UP000231056"/>
    </source>
</evidence>
<dbReference type="EMBL" id="PCVM01000105">
    <property type="protein sequence ID" value="PIQ73080.1"/>
    <property type="molecule type" value="Genomic_DNA"/>
</dbReference>
<sequence>MEKILSNFDKVFERFKFKLNLLNKIMHIAIDGNEANVNNLVGVSVYTLSLLKYFEKVASEKIKFTVFLRNYPNSDMPEENEFFQYEVIPAKILWSQIFLPFNLMNRRDIDVFFSPAHYSPRFMKQPLVVTIHDLSYKYFPNEFLKKDLYKLESWSKRSIMKAKKVIAVSKTTKKDVIRHYGLSDEKIKVIYNGFLTNKTPKDSIELIKKKFFLKKNEYLLHVGTIQPRKNIIKLIRAFEKFYKNHSNFKLVLVGKKGWLYEKVFDEVKSLNLESSIIFTGYVTEDVKSSLYSNAYCLVFPSLYEGFGIPILEAMSHLCPVVASHSSSLPEVGGDSCLYFDPNDENDLNSKLEKLFQDKDLYKALITNGNNRVKNFSWEKCAKETLEVITSVVNSPI</sequence>